<dbReference type="InterPro" id="IPR022695">
    <property type="entry name" value="Histidinol_DH_monofunct"/>
</dbReference>
<comment type="similarity">
    <text evidence="5 6">Belongs to the histidinol dehydrogenase family.</text>
</comment>
<dbReference type="EC" id="1.1.1.308" evidence="7"/>
<sequence length="447" mass="47969">MESLVAIYLKRGATAEAKADADRKVRDTVEAALAAIEARGDAAVREMSIRFDGWDRDDYRLSQAEIDAAVDSLTAQERKDIEFAQTQVRNFAQVQRESMKDVEVETMPGVVLGHKNVPINAAGCYVPGGKYPLLASAHMSVITAKVAGVKRVVTCAPPFQGKAARHIVAAQALAGADAIYALGGIQAIGAMAIGTQSIDPVDILVGPGNAFVAEAKRQLFGRVGIDLFAGPTETLIIADEVGCDAELAATDILGQVEHGPDSPGVLLTNSEKLARETMAEIERLLQILPTADHARKAWETYGEVIVAESYEEMVRIADDIASEHVQVMTADPDYFLNNMTNYGALFLGPRTNVSFGDKVIGTNHTLPTRKAARYTGGLWVGKFLKTCTYQKVLTDEASALVGEYCSRLCALEGFAGHGEQANVRVRRYGGRNVPYAGQAAPSELTRA</sequence>
<evidence type="ECO:0000256" key="3">
    <source>
        <dbReference type="ARBA" id="ARBA00022833"/>
    </source>
</evidence>
<dbReference type="Pfam" id="PF00815">
    <property type="entry name" value="Histidinol_dh"/>
    <property type="match status" value="1"/>
</dbReference>
<name>A0ABU1MSE3_9SPHN</name>
<dbReference type="PANTHER" id="PTHR21256:SF14">
    <property type="entry name" value="HISTIDINOL DEHYDROGENASE"/>
    <property type="match status" value="1"/>
</dbReference>
<evidence type="ECO:0000313" key="8">
    <source>
        <dbReference type="Proteomes" id="UP001184150"/>
    </source>
</evidence>
<dbReference type="PRINTS" id="PR00083">
    <property type="entry name" value="HOLDHDRGNASE"/>
</dbReference>
<protein>
    <submittedName>
        <fullName evidence="7">Sulfopropanediol 3-dehydrogenase</fullName>
        <ecNumber evidence="7">1.1.1.308</ecNumber>
    </submittedName>
</protein>
<dbReference type="Gene3D" id="1.20.5.1300">
    <property type="match status" value="1"/>
</dbReference>
<gene>
    <name evidence="7" type="ORF">J2792_004149</name>
</gene>
<keyword evidence="8" id="KW-1185">Reference proteome</keyword>
<dbReference type="Proteomes" id="UP001184150">
    <property type="component" value="Unassembled WGS sequence"/>
</dbReference>
<dbReference type="InterPro" id="IPR001692">
    <property type="entry name" value="Histidinol_DH_CS"/>
</dbReference>
<dbReference type="SUPFAM" id="SSF53720">
    <property type="entry name" value="ALDH-like"/>
    <property type="match status" value="1"/>
</dbReference>
<dbReference type="PROSITE" id="PS00611">
    <property type="entry name" value="HISOL_DEHYDROGENASE"/>
    <property type="match status" value="1"/>
</dbReference>
<reference evidence="7 8" key="1">
    <citation type="submission" date="2023-07" db="EMBL/GenBank/DDBJ databases">
        <title>Sorghum-associated microbial communities from plants grown in Nebraska, USA.</title>
        <authorList>
            <person name="Schachtman D."/>
        </authorList>
    </citation>
    <scope>NUCLEOTIDE SEQUENCE [LARGE SCALE GENOMIC DNA]</scope>
    <source>
        <strain evidence="7 8">DS1027</strain>
    </source>
</reference>
<evidence type="ECO:0000256" key="4">
    <source>
        <dbReference type="ARBA" id="ARBA00023002"/>
    </source>
</evidence>
<dbReference type="CDD" id="cd06572">
    <property type="entry name" value="Histidinol_dh"/>
    <property type="match status" value="1"/>
</dbReference>
<comment type="cofactor">
    <cofactor evidence="1">
        <name>Zn(2+)</name>
        <dbReference type="ChEBI" id="CHEBI:29105"/>
    </cofactor>
</comment>
<evidence type="ECO:0000256" key="5">
    <source>
        <dbReference type="PIRNR" id="PIRNR000099"/>
    </source>
</evidence>
<evidence type="ECO:0000256" key="6">
    <source>
        <dbReference type="RuleBase" id="RU004175"/>
    </source>
</evidence>
<keyword evidence="3" id="KW-0862">Zinc</keyword>
<keyword evidence="2" id="KW-0479">Metal-binding</keyword>
<dbReference type="PANTHER" id="PTHR21256">
    <property type="entry name" value="HISTIDINOL DEHYDROGENASE HDH"/>
    <property type="match status" value="1"/>
</dbReference>
<dbReference type="EMBL" id="JAVDRD010000017">
    <property type="protein sequence ID" value="MDR6513256.1"/>
    <property type="molecule type" value="Genomic_DNA"/>
</dbReference>
<dbReference type="GO" id="GO:0016491">
    <property type="term" value="F:oxidoreductase activity"/>
    <property type="evidence" value="ECO:0007669"/>
    <property type="project" value="UniProtKB-KW"/>
</dbReference>
<dbReference type="InterPro" id="IPR016161">
    <property type="entry name" value="Ald_DH/histidinol_DH"/>
</dbReference>
<proteinExistence type="inferred from homology"/>
<dbReference type="InterPro" id="IPR012131">
    <property type="entry name" value="Hstdl_DH"/>
</dbReference>
<keyword evidence="4 5" id="KW-0560">Oxidoreductase</keyword>
<dbReference type="PIRSF" id="PIRSF000099">
    <property type="entry name" value="Histidinol_dh"/>
    <property type="match status" value="1"/>
</dbReference>
<evidence type="ECO:0000313" key="7">
    <source>
        <dbReference type="EMBL" id="MDR6513256.1"/>
    </source>
</evidence>
<dbReference type="Gene3D" id="3.40.50.1980">
    <property type="entry name" value="Nitrogenase molybdenum iron protein domain"/>
    <property type="match status" value="2"/>
</dbReference>
<dbReference type="NCBIfam" id="TIGR00069">
    <property type="entry name" value="hisD"/>
    <property type="match status" value="1"/>
</dbReference>
<comment type="caution">
    <text evidence="7">The sequence shown here is derived from an EMBL/GenBank/DDBJ whole genome shotgun (WGS) entry which is preliminary data.</text>
</comment>
<evidence type="ECO:0000256" key="1">
    <source>
        <dbReference type="ARBA" id="ARBA00001947"/>
    </source>
</evidence>
<evidence type="ECO:0000256" key="2">
    <source>
        <dbReference type="ARBA" id="ARBA00022723"/>
    </source>
</evidence>
<organism evidence="7 8">
    <name type="scientific">Novosphingobium capsulatum</name>
    <dbReference type="NCBI Taxonomy" id="13688"/>
    <lineage>
        <taxon>Bacteria</taxon>
        <taxon>Pseudomonadati</taxon>
        <taxon>Pseudomonadota</taxon>
        <taxon>Alphaproteobacteria</taxon>
        <taxon>Sphingomonadales</taxon>
        <taxon>Sphingomonadaceae</taxon>
        <taxon>Novosphingobium</taxon>
    </lineage>
</organism>
<accession>A0ABU1MSE3</accession>